<feature type="domain" description="Glycosyl hydrolase family 13 catalytic" evidence="2">
    <location>
        <begin position="174"/>
        <end position="581"/>
    </location>
</feature>
<evidence type="ECO:0000259" key="2">
    <source>
        <dbReference type="SMART" id="SM00642"/>
    </source>
</evidence>
<dbReference type="SMART" id="SM00642">
    <property type="entry name" value="Aamy"/>
    <property type="match status" value="1"/>
</dbReference>
<dbReference type="InterPro" id="IPR006047">
    <property type="entry name" value="GH13_cat_dom"/>
</dbReference>
<dbReference type="SUPFAM" id="SSF81296">
    <property type="entry name" value="E set domains"/>
    <property type="match status" value="1"/>
</dbReference>
<dbReference type="SUPFAM" id="SSF51445">
    <property type="entry name" value="(Trans)glycosidases"/>
    <property type="match status" value="1"/>
</dbReference>
<dbReference type="InterPro" id="IPR004193">
    <property type="entry name" value="Glyco_hydro_13_N"/>
</dbReference>
<accession>A0A1A9HXF7</accession>
<dbReference type="PATRIC" id="fig|1806891.3.peg.944"/>
<proteinExistence type="inferred from homology"/>
<dbReference type="STRING" id="1806891.Cs308_0951"/>
<reference evidence="3 4" key="1">
    <citation type="submission" date="2016-03" db="EMBL/GenBank/DDBJ databases">
        <title>Culture-independent genomics supports pathogen discovery for uncultivable bacteria within the genus Chlamydia.</title>
        <authorList>
            <person name="Taylor-Brown A."/>
            <person name="Bachmann N.L."/>
            <person name="Borel N."/>
            <person name="Polkinghorne A."/>
        </authorList>
    </citation>
    <scope>NUCLEOTIDE SEQUENCE [LARGE SCALE GENOMIC DNA]</scope>
    <source>
        <strain evidence="3 4">2742-308</strain>
    </source>
</reference>
<dbReference type="InterPro" id="IPR013783">
    <property type="entry name" value="Ig-like_fold"/>
</dbReference>
<dbReference type="PANTHER" id="PTHR43002">
    <property type="entry name" value="GLYCOGEN DEBRANCHING ENZYME"/>
    <property type="match status" value="1"/>
</dbReference>
<evidence type="ECO:0000313" key="3">
    <source>
        <dbReference type="EMBL" id="ANH79121.1"/>
    </source>
</evidence>
<evidence type="ECO:0000313" key="4">
    <source>
        <dbReference type="Proteomes" id="UP000078162"/>
    </source>
</evidence>
<dbReference type="InterPro" id="IPR014756">
    <property type="entry name" value="Ig_E-set"/>
</dbReference>
<dbReference type="GO" id="GO:0004553">
    <property type="term" value="F:hydrolase activity, hydrolyzing O-glycosyl compounds"/>
    <property type="evidence" value="ECO:0007669"/>
    <property type="project" value="InterPro"/>
</dbReference>
<dbReference type="Gene3D" id="2.60.40.10">
    <property type="entry name" value="Immunoglobulins"/>
    <property type="match status" value="1"/>
</dbReference>
<dbReference type="Pfam" id="PF00128">
    <property type="entry name" value="Alpha-amylase"/>
    <property type="match status" value="1"/>
</dbReference>
<dbReference type="InterPro" id="IPR044505">
    <property type="entry name" value="GlgX_Isoamylase_N_E_set"/>
</dbReference>
<organism evidence="3 4">
    <name type="scientific">Candidatus Chlamydia sanziniae</name>
    <dbReference type="NCBI Taxonomy" id="1806891"/>
    <lineage>
        <taxon>Bacteria</taxon>
        <taxon>Pseudomonadati</taxon>
        <taxon>Chlamydiota</taxon>
        <taxon>Chlamydiia</taxon>
        <taxon>Chlamydiales</taxon>
        <taxon>Chlamydiaceae</taxon>
        <taxon>Chlamydia/Chlamydophila group</taxon>
        <taxon>Chlamydia</taxon>
    </lineage>
</organism>
<gene>
    <name evidence="3" type="ORF">Cs308_0951</name>
</gene>
<dbReference type="Pfam" id="PF02922">
    <property type="entry name" value="CBM_48"/>
    <property type="match status" value="1"/>
</dbReference>
<dbReference type="Gene3D" id="3.20.20.80">
    <property type="entry name" value="Glycosidases"/>
    <property type="match status" value="1"/>
</dbReference>
<name>A0A1A9HXF7_9CHLA</name>
<evidence type="ECO:0000256" key="1">
    <source>
        <dbReference type="ARBA" id="ARBA00008061"/>
    </source>
</evidence>
<comment type="similarity">
    <text evidence="1">Belongs to the glycosyl hydrolase 13 family.</text>
</comment>
<dbReference type="KEGG" id="csaz:Cs308_0951"/>
<dbReference type="EMBL" id="CP014639">
    <property type="protein sequence ID" value="ANH79121.1"/>
    <property type="molecule type" value="Genomic_DNA"/>
</dbReference>
<dbReference type="CDD" id="cd11326">
    <property type="entry name" value="AmyAc_Glg_debranch"/>
    <property type="match status" value="1"/>
</dbReference>
<dbReference type="InterPro" id="IPR017853">
    <property type="entry name" value="GH"/>
</dbReference>
<dbReference type="Proteomes" id="UP000078162">
    <property type="component" value="Chromosome"/>
</dbReference>
<dbReference type="CDD" id="cd02856">
    <property type="entry name" value="E_set_GDE_Isoamylase_N"/>
    <property type="match status" value="1"/>
</dbReference>
<sequence length="689" mass="78555">MLVNDFKSLKPKTLLSFTPHYAIELAMTKITSYPTSPLPLGAMQVTPQRYRFALFASQATEVILALSSEDSEIIEIPLSPKKHQTGAIWHIEIEGISNQWSYAFRVNGPKKRYSQYASKEYLADPYAKNLRSPQIFGATKKNGDYAFSYLKKEEFSWDGDTPLHLPKEEMIIYEMHVRSFTWAATSQVEARGTFLGIIEKIDHLRKLGINAVELLPIFEFDETSHPFKSSKFPHLCNYWGYAPVNCFSPCRRYAYASDPCAPIREFKTLVKTLHKAEIEVILDVVFNHTGWEGTTCPLPWIDTPSYYLLDDQGTFTNYSGCGNTLNTNRAPTTQWILDALRYWVEEMHVDGFRFDLASIFSRGPSGTPLEFSPVLEAISFDPLLTQTKIIAEPWDSGGLYQLGYFSSFSSRWSEWNGAYRDNIKAFLNGNQNLLSTFASRISGSQDLYSQGSPTNSINYVSCHDGFTLYDTVSYNYKHNQENGENNRDGTNVNYSYNFGVEGETQNLDIIEIRQRQLRNFFLTLFLSQGIPMIQSGDEYGHTAQGNNNRWALDTTANHFLWDRLKENSNLVNFLCELIHFRKTHKKMFNQGFLNAKKISWLDASGHPILWQPSSFLAFDLKLDNSSLYAAFYIGIDEISIALPKVRPHFLSYQLIANSMEGFSSRILYSGITKLSPHTILIAISQAKET</sequence>
<keyword evidence="4" id="KW-1185">Reference proteome</keyword>
<dbReference type="AlphaFoldDB" id="A0A1A9HXF7"/>
<protein>
    <submittedName>
        <fullName evidence="3">Glycogen debranching enzyme</fullName>
    </submittedName>
</protein>
<dbReference type="GO" id="GO:0005975">
    <property type="term" value="P:carbohydrate metabolic process"/>
    <property type="evidence" value="ECO:0007669"/>
    <property type="project" value="InterPro"/>
</dbReference>